<evidence type="ECO:0000259" key="1">
    <source>
        <dbReference type="Pfam" id="PF02625"/>
    </source>
</evidence>
<gene>
    <name evidence="3" type="ORF">IAD24_04455</name>
</gene>
<reference evidence="3" key="1">
    <citation type="submission" date="2020-10" db="EMBL/GenBank/DDBJ databases">
        <authorList>
            <person name="Gilroy R."/>
        </authorList>
    </citation>
    <scope>NUCLEOTIDE SEQUENCE</scope>
    <source>
        <strain evidence="3">ChiGjej2B2-16831</strain>
    </source>
</reference>
<dbReference type="AlphaFoldDB" id="A0A9D1STP3"/>
<comment type="caution">
    <text evidence="3">The sequence shown here is derived from an EMBL/GenBank/DDBJ whole genome shotgun (WGS) entry which is preliminary data.</text>
</comment>
<protein>
    <submittedName>
        <fullName evidence="3">XdhC family protein</fullName>
    </submittedName>
</protein>
<evidence type="ECO:0000313" key="3">
    <source>
        <dbReference type="EMBL" id="HIU94391.1"/>
    </source>
</evidence>
<organism evidence="3 4">
    <name type="scientific">Candidatus Aphodomorpha intestinavium</name>
    <dbReference type="NCBI Taxonomy" id="2840672"/>
    <lineage>
        <taxon>Bacteria</taxon>
        <taxon>Bacillati</taxon>
        <taxon>Bacillota</taxon>
        <taxon>Clostridia</taxon>
        <taxon>Eubacteriales</taxon>
        <taxon>Candidatus Aphodomorpha</taxon>
    </lineage>
</organism>
<dbReference type="PANTHER" id="PTHR30388">
    <property type="entry name" value="ALDEHYDE OXIDOREDUCTASE MOLYBDENUM COFACTOR ASSEMBLY PROTEIN"/>
    <property type="match status" value="1"/>
</dbReference>
<evidence type="ECO:0000259" key="2">
    <source>
        <dbReference type="Pfam" id="PF13478"/>
    </source>
</evidence>
<dbReference type="Gene3D" id="3.40.50.720">
    <property type="entry name" value="NAD(P)-binding Rossmann-like Domain"/>
    <property type="match status" value="1"/>
</dbReference>
<dbReference type="InterPro" id="IPR027051">
    <property type="entry name" value="XdhC_Rossmann_dom"/>
</dbReference>
<feature type="domain" description="XdhC- CoxI" evidence="1">
    <location>
        <begin position="12"/>
        <end position="77"/>
    </location>
</feature>
<name>A0A9D1STP3_9FIRM</name>
<proteinExistence type="predicted"/>
<dbReference type="InterPro" id="IPR003777">
    <property type="entry name" value="XdhC_CoxI"/>
</dbReference>
<dbReference type="InterPro" id="IPR052698">
    <property type="entry name" value="MoCofactor_Util/Proc"/>
</dbReference>
<dbReference type="Proteomes" id="UP000824128">
    <property type="component" value="Unassembled WGS sequence"/>
</dbReference>
<dbReference type="Pfam" id="PF02625">
    <property type="entry name" value="XdhC_CoxI"/>
    <property type="match status" value="1"/>
</dbReference>
<reference evidence="3" key="2">
    <citation type="journal article" date="2021" name="PeerJ">
        <title>Extensive microbial diversity within the chicken gut microbiome revealed by metagenomics and culture.</title>
        <authorList>
            <person name="Gilroy R."/>
            <person name="Ravi A."/>
            <person name="Getino M."/>
            <person name="Pursley I."/>
            <person name="Horton D.L."/>
            <person name="Alikhan N.F."/>
            <person name="Baker D."/>
            <person name="Gharbi K."/>
            <person name="Hall N."/>
            <person name="Watson M."/>
            <person name="Adriaenssens E.M."/>
            <person name="Foster-Nyarko E."/>
            <person name="Jarju S."/>
            <person name="Secka A."/>
            <person name="Antonio M."/>
            <person name="Oren A."/>
            <person name="Chaudhuri R.R."/>
            <person name="La Ragione R."/>
            <person name="Hildebrand F."/>
            <person name="Pallen M.J."/>
        </authorList>
    </citation>
    <scope>NUCLEOTIDE SEQUENCE</scope>
    <source>
        <strain evidence="3">ChiGjej2B2-16831</strain>
    </source>
</reference>
<dbReference type="Pfam" id="PF13478">
    <property type="entry name" value="XdhC_C"/>
    <property type="match status" value="1"/>
</dbReference>
<dbReference type="PANTHER" id="PTHR30388:SF6">
    <property type="entry name" value="XANTHINE DEHYDROGENASE SUBUNIT A-RELATED"/>
    <property type="match status" value="1"/>
</dbReference>
<evidence type="ECO:0000313" key="4">
    <source>
        <dbReference type="Proteomes" id="UP000824128"/>
    </source>
</evidence>
<accession>A0A9D1STP3</accession>
<sequence>MRHLSGALWKRLEAGERAVLVTVLKTAGSVPRTTGAAMALFADGTMAGTVGGGAVEFAALETAHGLLTGGESCVRTFSNMPGADEGCCCGGHVTLLFQPLGPEDAPFFKRAAALAGGREPACFVRRLADGRVREMALHTAGEPCPWPVPGGRAAAFEEAADGTALLCEPIAGAVRVYLFGAGHVARCLAPELVRVGFDLTVIDAREPLLMGEGFACASERLLEDPAAAAGRLPLGSNDYAVVMASSHETDFAVLAQLLKKQPGYIGCIGSRRKIAMARERLSAAGVDEAAFAARVHAPIGLPIRAETPEEIAVSIAAEMILFRAEH</sequence>
<dbReference type="EMBL" id="DVNZ01000139">
    <property type="protein sequence ID" value="HIU94391.1"/>
    <property type="molecule type" value="Genomic_DNA"/>
</dbReference>
<feature type="domain" description="XdhC Rossmann" evidence="2">
    <location>
        <begin position="176"/>
        <end position="319"/>
    </location>
</feature>